<evidence type="ECO:0000256" key="4">
    <source>
        <dbReference type="ARBA" id="ARBA00022741"/>
    </source>
</evidence>
<dbReference type="InterPro" id="IPR003594">
    <property type="entry name" value="HATPase_dom"/>
</dbReference>
<dbReference type="EMBL" id="JBDXSU010000010">
    <property type="protein sequence ID" value="MFB5191374.1"/>
    <property type="molecule type" value="Genomic_DNA"/>
</dbReference>
<evidence type="ECO:0000313" key="9">
    <source>
        <dbReference type="EMBL" id="MFB5191374.1"/>
    </source>
</evidence>
<dbReference type="PANTHER" id="PTHR43065">
    <property type="entry name" value="SENSOR HISTIDINE KINASE"/>
    <property type="match status" value="1"/>
</dbReference>
<evidence type="ECO:0000256" key="7">
    <source>
        <dbReference type="ARBA" id="ARBA00023012"/>
    </source>
</evidence>
<dbReference type="GO" id="GO:0016301">
    <property type="term" value="F:kinase activity"/>
    <property type="evidence" value="ECO:0007669"/>
    <property type="project" value="UniProtKB-KW"/>
</dbReference>
<organism evidence="9 10">
    <name type="scientific">Alicyclobacillus fastidiosus</name>
    <dbReference type="NCBI Taxonomy" id="392011"/>
    <lineage>
        <taxon>Bacteria</taxon>
        <taxon>Bacillati</taxon>
        <taxon>Bacillota</taxon>
        <taxon>Bacilli</taxon>
        <taxon>Bacillales</taxon>
        <taxon>Alicyclobacillaceae</taxon>
        <taxon>Alicyclobacillus</taxon>
    </lineage>
</organism>
<accession>A0ABV5AGJ8</accession>
<name>A0ABV5AGJ8_9BACL</name>
<keyword evidence="5 9" id="KW-0418">Kinase</keyword>
<dbReference type="PANTHER" id="PTHR43065:SF34">
    <property type="entry name" value="SPORULATION KINASE A"/>
    <property type="match status" value="1"/>
</dbReference>
<dbReference type="EC" id="2.7.13.3" evidence="2"/>
<keyword evidence="6" id="KW-0067">ATP-binding</keyword>
<keyword evidence="3" id="KW-0808">Transferase</keyword>
<dbReference type="InterPro" id="IPR036890">
    <property type="entry name" value="HATPase_C_sf"/>
</dbReference>
<dbReference type="RefSeq" id="WP_275473987.1">
    <property type="nucleotide sequence ID" value="NZ_CP162940.1"/>
</dbReference>
<keyword evidence="4" id="KW-0547">Nucleotide-binding</keyword>
<dbReference type="SMART" id="SM00387">
    <property type="entry name" value="HATPase_c"/>
    <property type="match status" value="1"/>
</dbReference>
<comment type="catalytic activity">
    <reaction evidence="1">
        <text>ATP + protein L-histidine = ADP + protein N-phospho-L-histidine.</text>
        <dbReference type="EC" id="2.7.13.3"/>
    </reaction>
</comment>
<gene>
    <name evidence="9" type="ORF">KKP3000_000146</name>
</gene>
<evidence type="ECO:0000256" key="1">
    <source>
        <dbReference type="ARBA" id="ARBA00000085"/>
    </source>
</evidence>
<protein>
    <recommendedName>
        <fullName evidence="2">histidine kinase</fullName>
        <ecNumber evidence="2">2.7.13.3</ecNumber>
    </recommendedName>
</protein>
<feature type="domain" description="Histidine kinase" evidence="8">
    <location>
        <begin position="1"/>
        <end position="145"/>
    </location>
</feature>
<evidence type="ECO:0000313" key="10">
    <source>
        <dbReference type="Proteomes" id="UP001579974"/>
    </source>
</evidence>
<evidence type="ECO:0000256" key="3">
    <source>
        <dbReference type="ARBA" id="ARBA00022679"/>
    </source>
</evidence>
<keyword evidence="7" id="KW-0902">Two-component regulatory system</keyword>
<evidence type="ECO:0000256" key="6">
    <source>
        <dbReference type="ARBA" id="ARBA00022840"/>
    </source>
</evidence>
<dbReference type="Gene3D" id="3.30.565.10">
    <property type="entry name" value="Histidine kinase-like ATPase, C-terminal domain"/>
    <property type="match status" value="1"/>
</dbReference>
<sequence>MKNIVSVVQDIVNVFRAESLLRNVEINYEHESEYIPVTCNEQRIKQVFINIMKNAFEAEAKECKVSVNLVPDASAVSVTLNDNGQGIDPTRVKSIGEPFYTTKEKGTGLGLMVSKKIIQDHAGMLVLSSEAGVGTTVTITLPIVTPKTPSE</sequence>
<reference evidence="9 10" key="1">
    <citation type="journal article" date="2024" name="Int. J. Mol. Sci.">
        <title>Exploration of Alicyclobacillus spp. Genome in Search of Antibiotic Resistance.</title>
        <authorList>
            <person name="Bucka-Kolendo J."/>
            <person name="Kiousi D.E."/>
            <person name="Dekowska A."/>
            <person name="Mikolajczuk-Szczyrba A."/>
            <person name="Karadedos D.M."/>
            <person name="Michael P."/>
            <person name="Galanis A."/>
            <person name="Sokolowska B."/>
        </authorList>
    </citation>
    <scope>NUCLEOTIDE SEQUENCE [LARGE SCALE GENOMIC DNA]</scope>
    <source>
        <strain evidence="9 10">KKP 3000</strain>
    </source>
</reference>
<dbReference type="SUPFAM" id="SSF55874">
    <property type="entry name" value="ATPase domain of HSP90 chaperone/DNA topoisomerase II/histidine kinase"/>
    <property type="match status" value="1"/>
</dbReference>
<dbReference type="Pfam" id="PF02518">
    <property type="entry name" value="HATPase_c"/>
    <property type="match status" value="1"/>
</dbReference>
<dbReference type="Proteomes" id="UP001579974">
    <property type="component" value="Unassembled WGS sequence"/>
</dbReference>
<keyword evidence="10" id="KW-1185">Reference proteome</keyword>
<dbReference type="InterPro" id="IPR004358">
    <property type="entry name" value="Sig_transdc_His_kin-like_C"/>
</dbReference>
<evidence type="ECO:0000256" key="5">
    <source>
        <dbReference type="ARBA" id="ARBA00022777"/>
    </source>
</evidence>
<dbReference type="PROSITE" id="PS50109">
    <property type="entry name" value="HIS_KIN"/>
    <property type="match status" value="1"/>
</dbReference>
<dbReference type="PRINTS" id="PR00344">
    <property type="entry name" value="BCTRLSENSOR"/>
</dbReference>
<comment type="caution">
    <text evidence="9">The sequence shown here is derived from an EMBL/GenBank/DDBJ whole genome shotgun (WGS) entry which is preliminary data.</text>
</comment>
<dbReference type="InterPro" id="IPR005467">
    <property type="entry name" value="His_kinase_dom"/>
</dbReference>
<proteinExistence type="predicted"/>
<evidence type="ECO:0000256" key="2">
    <source>
        <dbReference type="ARBA" id="ARBA00012438"/>
    </source>
</evidence>
<evidence type="ECO:0000259" key="8">
    <source>
        <dbReference type="PROSITE" id="PS50109"/>
    </source>
</evidence>